<dbReference type="Gene3D" id="3.30.559.30">
    <property type="entry name" value="Nonribosomal peptide synthetase, condensation domain"/>
    <property type="match status" value="1"/>
</dbReference>
<dbReference type="GO" id="GO:0003824">
    <property type="term" value="F:catalytic activity"/>
    <property type="evidence" value="ECO:0007669"/>
    <property type="project" value="InterPro"/>
</dbReference>
<dbReference type="CDD" id="cd05930">
    <property type="entry name" value="A_NRPS"/>
    <property type="match status" value="1"/>
</dbReference>
<dbReference type="PROSITE" id="PS50075">
    <property type="entry name" value="CARRIER"/>
    <property type="match status" value="1"/>
</dbReference>
<evidence type="ECO:0000256" key="3">
    <source>
        <dbReference type="ARBA" id="ARBA00022553"/>
    </source>
</evidence>
<dbReference type="PANTHER" id="PTHR45527:SF1">
    <property type="entry name" value="FATTY ACID SYNTHASE"/>
    <property type="match status" value="1"/>
</dbReference>
<dbReference type="InterPro" id="IPR020806">
    <property type="entry name" value="PKS_PP-bd"/>
</dbReference>
<gene>
    <name evidence="5" type="ORF">SAMN05443575_0312</name>
</gene>
<evidence type="ECO:0000259" key="4">
    <source>
        <dbReference type="PROSITE" id="PS50075"/>
    </source>
</evidence>
<evidence type="ECO:0000256" key="2">
    <source>
        <dbReference type="ARBA" id="ARBA00022450"/>
    </source>
</evidence>
<sequence>MSTKARLARLPLERRARFLGLLARGNGATSTAAGPVARRPGTPVPLSYAQNLLWFVDQLAPGQTAYNQRLPIRLRGPLDVPALQRALQVVVDRHENLRTSLRVVDGVPQQVVADVVTVDLPVLERDPADDDPVAWAAARQAEFGDIPFHLGSTPLWRATVLRIAPDDHLFLFVIHHAVFDAASTNVLVGELSEVYGAQREHRPPRLPEVRLHYGDFALWQRDYLSGERLDRLVRYWRGRLEDVPQLELPTDFPRPAEFTFRGAEARLPVRGRLVEGVRRLAREMGTTPYPVYVAAYAMLLNRYSGQDDLVIGCSTSVRGRLEIEHMMGFFVNMLALRLRVEPDVTFRQLVRHVDHVVREGFAHIDLPFERVVEIAAPERDPSRSPLVQATFLLPDRPQHLTMHGLTIDADQTESTTSKFDMTWQMYEDGDDSSLDVEYATDLFRADTIEQMQRHFVRLLGSGVDDPDRRLGSVDILGTDERRELVERWNGPQRPVPATTVDAWFADVVAQAPDAVAVVCGTTALTYAELDARSTALAVLLRDRFGARAGELVALALPRGVEHVLAVLAVLKAGAAYVEIDRAAPHQRFAAIIADAVPCVVVTTADLTAAFTDLAPVLDVADPVPAATAPLTPSARPDDLAYVLYTSGSTGTPKGVRIEHRNVVNFIVSTQHLFDLTARDRVLAYASYTFDVSVFEMFAALLTGAQLHVALEADRLDLDRLQALLVDAGITVVDLPPSVMALLDPTPMTQLRICFVGGEAFSAELVERWRPGRRFFNGYGPTECTVTMIVYECTDASVQSPPIGLPMANHVAHVLDDAMRLIPYGVPGELVIGGAGLARDYLNDRTLTEQKFRPDPFGTAPDGRLYRTGDLVKRQADGNIVFLGRIDRQIKIRGVRIEPGEVEAALLRLDGVRQAHVTAREDDAGNRTLVAYVSGTATEGDELRSTLAATLPPALVPQHVVTVGETLPLNASGKIDVRALPAPAEAVRVVADTVHPASDTERIIADELVGPALRLDDVDVVRSFFELGGTSLMAAQLINAIRRRFDVPLSVTEFFRNSSVTGLATVVDERRSGQDDELLDLVDTLGAAEVDAVLKGGS</sequence>
<keyword evidence="3" id="KW-0597">Phosphoprotein</keyword>
<dbReference type="InterPro" id="IPR009081">
    <property type="entry name" value="PP-bd_ACP"/>
</dbReference>
<dbReference type="OrthoDB" id="3671989at2"/>
<dbReference type="InterPro" id="IPR010071">
    <property type="entry name" value="AA_adenyl_dom"/>
</dbReference>
<dbReference type="PROSITE" id="PS00455">
    <property type="entry name" value="AMP_BINDING"/>
    <property type="match status" value="1"/>
</dbReference>
<name>A0A1M5CPW6_9ACTN</name>
<dbReference type="SMART" id="SM00823">
    <property type="entry name" value="PKS_PP"/>
    <property type="match status" value="1"/>
</dbReference>
<proteinExistence type="predicted"/>
<dbReference type="InterPro" id="IPR001242">
    <property type="entry name" value="Condensation_dom"/>
</dbReference>
<dbReference type="Gene3D" id="3.30.559.10">
    <property type="entry name" value="Chloramphenicol acetyltransferase-like domain"/>
    <property type="match status" value="1"/>
</dbReference>
<dbReference type="EMBL" id="FQVU01000001">
    <property type="protein sequence ID" value="SHF56751.1"/>
    <property type="molecule type" value="Genomic_DNA"/>
</dbReference>
<organism evidence="5 6">
    <name type="scientific">Jatrophihabitans endophyticus</name>
    <dbReference type="NCBI Taxonomy" id="1206085"/>
    <lineage>
        <taxon>Bacteria</taxon>
        <taxon>Bacillati</taxon>
        <taxon>Actinomycetota</taxon>
        <taxon>Actinomycetes</taxon>
        <taxon>Jatrophihabitantales</taxon>
        <taxon>Jatrophihabitantaceae</taxon>
        <taxon>Jatrophihabitans</taxon>
    </lineage>
</organism>
<dbReference type="GO" id="GO:0005737">
    <property type="term" value="C:cytoplasm"/>
    <property type="evidence" value="ECO:0007669"/>
    <property type="project" value="TreeGrafter"/>
</dbReference>
<dbReference type="InterPro" id="IPR036736">
    <property type="entry name" value="ACP-like_sf"/>
</dbReference>
<dbReference type="RefSeq" id="WP_073385063.1">
    <property type="nucleotide sequence ID" value="NZ_FQVU01000001.1"/>
</dbReference>
<dbReference type="GO" id="GO:0031177">
    <property type="term" value="F:phosphopantetheine binding"/>
    <property type="evidence" value="ECO:0007669"/>
    <property type="project" value="InterPro"/>
</dbReference>
<dbReference type="Pfam" id="PF00668">
    <property type="entry name" value="Condensation"/>
    <property type="match status" value="1"/>
</dbReference>
<comment type="cofactor">
    <cofactor evidence="1">
        <name>pantetheine 4'-phosphate</name>
        <dbReference type="ChEBI" id="CHEBI:47942"/>
    </cofactor>
</comment>
<dbReference type="Pfam" id="PF13193">
    <property type="entry name" value="AMP-binding_C"/>
    <property type="match status" value="1"/>
</dbReference>
<dbReference type="Gene3D" id="3.30.300.30">
    <property type="match status" value="1"/>
</dbReference>
<dbReference type="NCBIfam" id="TIGR01733">
    <property type="entry name" value="AA-adenyl-dom"/>
    <property type="match status" value="1"/>
</dbReference>
<dbReference type="Gene3D" id="2.30.38.10">
    <property type="entry name" value="Luciferase, Domain 3"/>
    <property type="match status" value="1"/>
</dbReference>
<dbReference type="AlphaFoldDB" id="A0A1M5CPW6"/>
<keyword evidence="6" id="KW-1185">Reference proteome</keyword>
<dbReference type="FunFam" id="3.40.50.12780:FF:000012">
    <property type="entry name" value="Non-ribosomal peptide synthetase"/>
    <property type="match status" value="1"/>
</dbReference>
<dbReference type="PANTHER" id="PTHR45527">
    <property type="entry name" value="NONRIBOSOMAL PEPTIDE SYNTHETASE"/>
    <property type="match status" value="1"/>
</dbReference>
<dbReference type="GO" id="GO:0008610">
    <property type="term" value="P:lipid biosynthetic process"/>
    <property type="evidence" value="ECO:0007669"/>
    <property type="project" value="UniProtKB-ARBA"/>
</dbReference>
<dbReference type="Gene3D" id="3.40.50.980">
    <property type="match status" value="2"/>
</dbReference>
<dbReference type="SUPFAM" id="SSF52777">
    <property type="entry name" value="CoA-dependent acyltransferases"/>
    <property type="match status" value="2"/>
</dbReference>
<reference evidence="5 6" key="1">
    <citation type="submission" date="2016-11" db="EMBL/GenBank/DDBJ databases">
        <authorList>
            <person name="Jaros S."/>
            <person name="Januszkiewicz K."/>
            <person name="Wedrychowicz H."/>
        </authorList>
    </citation>
    <scope>NUCLEOTIDE SEQUENCE [LARGE SCALE GENOMIC DNA]</scope>
    <source>
        <strain evidence="5 6">DSM 45627</strain>
    </source>
</reference>
<evidence type="ECO:0000313" key="6">
    <source>
        <dbReference type="Proteomes" id="UP000186132"/>
    </source>
</evidence>
<dbReference type="InterPro" id="IPR045851">
    <property type="entry name" value="AMP-bd_C_sf"/>
</dbReference>
<dbReference type="GO" id="GO:0044550">
    <property type="term" value="P:secondary metabolite biosynthetic process"/>
    <property type="evidence" value="ECO:0007669"/>
    <property type="project" value="TreeGrafter"/>
</dbReference>
<dbReference type="Gene3D" id="1.10.1200.10">
    <property type="entry name" value="ACP-like"/>
    <property type="match status" value="1"/>
</dbReference>
<evidence type="ECO:0000313" key="5">
    <source>
        <dbReference type="EMBL" id="SHF56751.1"/>
    </source>
</evidence>
<dbReference type="Pfam" id="PF00501">
    <property type="entry name" value="AMP-binding"/>
    <property type="match status" value="1"/>
</dbReference>
<evidence type="ECO:0000256" key="1">
    <source>
        <dbReference type="ARBA" id="ARBA00001957"/>
    </source>
</evidence>
<dbReference type="InterPro" id="IPR025110">
    <property type="entry name" value="AMP-bd_C"/>
</dbReference>
<dbReference type="InterPro" id="IPR020845">
    <property type="entry name" value="AMP-binding_CS"/>
</dbReference>
<dbReference type="STRING" id="1206085.SAMN05443575_0312"/>
<dbReference type="InterPro" id="IPR000873">
    <property type="entry name" value="AMP-dep_synth/lig_dom"/>
</dbReference>
<protein>
    <submittedName>
        <fullName evidence="5">Amino acid adenylation domain-containing protein</fullName>
    </submittedName>
</protein>
<keyword evidence="2" id="KW-0596">Phosphopantetheine</keyword>
<dbReference type="Pfam" id="PF00550">
    <property type="entry name" value="PP-binding"/>
    <property type="match status" value="1"/>
</dbReference>
<dbReference type="SUPFAM" id="SSF56801">
    <property type="entry name" value="Acetyl-CoA synthetase-like"/>
    <property type="match status" value="1"/>
</dbReference>
<accession>A0A1M5CPW6</accession>
<dbReference type="SUPFAM" id="SSF47336">
    <property type="entry name" value="ACP-like"/>
    <property type="match status" value="1"/>
</dbReference>
<dbReference type="InterPro" id="IPR023213">
    <property type="entry name" value="CAT-like_dom_sf"/>
</dbReference>
<feature type="domain" description="Carrier" evidence="4">
    <location>
        <begin position="994"/>
        <end position="1070"/>
    </location>
</feature>
<dbReference type="CDD" id="cd19531">
    <property type="entry name" value="LCL_NRPS-like"/>
    <property type="match status" value="1"/>
</dbReference>
<dbReference type="GO" id="GO:0043041">
    <property type="term" value="P:amino acid activation for nonribosomal peptide biosynthetic process"/>
    <property type="evidence" value="ECO:0007669"/>
    <property type="project" value="TreeGrafter"/>
</dbReference>
<dbReference type="Proteomes" id="UP000186132">
    <property type="component" value="Unassembled WGS sequence"/>
</dbReference>